<dbReference type="InterPro" id="IPR050078">
    <property type="entry name" value="Ribosomal_L11_MeTrfase_PrmA"/>
</dbReference>
<dbReference type="PANTHER" id="PTHR43648:SF1">
    <property type="entry name" value="ELECTRON TRANSFER FLAVOPROTEIN BETA SUBUNIT LYSINE METHYLTRANSFERASE"/>
    <property type="match status" value="1"/>
</dbReference>
<proteinExistence type="predicted"/>
<protein>
    <submittedName>
        <fullName evidence="3">Nicotinamide N-methylase</fullName>
    </submittedName>
</protein>
<evidence type="ECO:0000256" key="2">
    <source>
        <dbReference type="ARBA" id="ARBA00022679"/>
    </source>
</evidence>
<dbReference type="InterPro" id="IPR029063">
    <property type="entry name" value="SAM-dependent_MTases_sf"/>
</dbReference>
<dbReference type="Gene3D" id="3.40.50.150">
    <property type="entry name" value="Vaccinia Virus protein VP39"/>
    <property type="match status" value="1"/>
</dbReference>
<dbReference type="AlphaFoldDB" id="A0A512H768"/>
<comment type="caution">
    <text evidence="3">The sequence shown here is derived from an EMBL/GenBank/DDBJ whole genome shotgun (WGS) entry which is preliminary data.</text>
</comment>
<gene>
    <name evidence="3" type="ORF">ROR02_14340</name>
</gene>
<keyword evidence="4" id="KW-1185">Reference proteome</keyword>
<dbReference type="Pfam" id="PF06325">
    <property type="entry name" value="PrmA"/>
    <property type="match status" value="1"/>
</dbReference>
<evidence type="ECO:0000313" key="4">
    <source>
        <dbReference type="Proteomes" id="UP000321567"/>
    </source>
</evidence>
<sequence length="226" mass="23896">MTTGAGSPDATEAHRQAFIQAHAAVGQPPLVPEVRLWLASDVTALWLATEADLERQGVPPPYWAFCWAGGQAVARYVLDHPETVRGLRVLDFAAGGGVAAIAAARAGAQSVEACEIDPYATSAMALNVALNDVSVSLLAQDVVGAMDRAWDVVLAGDVCYERPMADRVIPWLRALAGRGTRVLLGDPGRAYLPAQGLSTLACYDVAVSRDLEDRDVRATTVHALLP</sequence>
<dbReference type="RefSeq" id="WP_246135444.1">
    <property type="nucleotide sequence ID" value="NZ_BJZO01000033.1"/>
</dbReference>
<keyword evidence="1 3" id="KW-0489">Methyltransferase</keyword>
<organism evidence="3 4">
    <name type="scientific">Pararhodospirillum oryzae</name>
    <dbReference type="NCBI Taxonomy" id="478448"/>
    <lineage>
        <taxon>Bacteria</taxon>
        <taxon>Pseudomonadati</taxon>
        <taxon>Pseudomonadota</taxon>
        <taxon>Alphaproteobacteria</taxon>
        <taxon>Rhodospirillales</taxon>
        <taxon>Rhodospirillaceae</taxon>
        <taxon>Pararhodospirillum</taxon>
    </lineage>
</organism>
<dbReference type="GO" id="GO:0016279">
    <property type="term" value="F:protein-lysine N-methyltransferase activity"/>
    <property type="evidence" value="ECO:0007669"/>
    <property type="project" value="TreeGrafter"/>
</dbReference>
<reference evidence="3 4" key="1">
    <citation type="submission" date="2019-07" db="EMBL/GenBank/DDBJ databases">
        <title>Whole genome shotgun sequence of Rhodospirillum oryzae NBRC 107573.</title>
        <authorList>
            <person name="Hosoyama A."/>
            <person name="Uohara A."/>
            <person name="Ohji S."/>
            <person name="Ichikawa N."/>
        </authorList>
    </citation>
    <scope>NUCLEOTIDE SEQUENCE [LARGE SCALE GENOMIC DNA]</scope>
    <source>
        <strain evidence="3 4">NBRC 107573</strain>
    </source>
</reference>
<dbReference type="SUPFAM" id="SSF53335">
    <property type="entry name" value="S-adenosyl-L-methionine-dependent methyltransferases"/>
    <property type="match status" value="1"/>
</dbReference>
<dbReference type="GO" id="GO:0032259">
    <property type="term" value="P:methylation"/>
    <property type="evidence" value="ECO:0007669"/>
    <property type="project" value="UniProtKB-KW"/>
</dbReference>
<dbReference type="PANTHER" id="PTHR43648">
    <property type="entry name" value="ELECTRON TRANSFER FLAVOPROTEIN BETA SUBUNIT LYSINE METHYLTRANSFERASE"/>
    <property type="match status" value="1"/>
</dbReference>
<accession>A0A512H768</accession>
<keyword evidence="2" id="KW-0808">Transferase</keyword>
<dbReference type="EMBL" id="BJZO01000033">
    <property type="protein sequence ID" value="GEO81303.1"/>
    <property type="molecule type" value="Genomic_DNA"/>
</dbReference>
<dbReference type="Proteomes" id="UP000321567">
    <property type="component" value="Unassembled WGS sequence"/>
</dbReference>
<name>A0A512H768_9PROT</name>
<evidence type="ECO:0000256" key="1">
    <source>
        <dbReference type="ARBA" id="ARBA00022603"/>
    </source>
</evidence>
<evidence type="ECO:0000313" key="3">
    <source>
        <dbReference type="EMBL" id="GEO81303.1"/>
    </source>
</evidence>